<dbReference type="PRINTS" id="PR00926">
    <property type="entry name" value="MITOCARRIER"/>
</dbReference>
<evidence type="ECO:0000256" key="6">
    <source>
        <dbReference type="ARBA" id="ARBA00023128"/>
    </source>
</evidence>
<feature type="repeat" description="Solcar" evidence="8">
    <location>
        <begin position="73"/>
        <end position="164"/>
    </location>
</feature>
<reference evidence="12" key="1">
    <citation type="journal article" date="2022" name="G3 (Bethesda)">
        <title>High quality genome of the basidiomycete yeast Dioszegia hungarica PDD-24b-2 isolated from cloud water.</title>
        <authorList>
            <person name="Jarrige D."/>
            <person name="Haridas S."/>
            <person name="Bleykasten-Grosshans C."/>
            <person name="Joly M."/>
            <person name="Nadalig T."/>
            <person name="Sancelme M."/>
            <person name="Vuilleumier S."/>
            <person name="Grigoriev I.V."/>
            <person name="Amato P."/>
            <person name="Bringel F."/>
        </authorList>
    </citation>
    <scope>NUCLEOTIDE SEQUENCE</scope>
    <source>
        <strain evidence="12">PDD-24b-2</strain>
    </source>
</reference>
<organism evidence="12 13">
    <name type="scientific">Dioszegia hungarica</name>
    <dbReference type="NCBI Taxonomy" id="4972"/>
    <lineage>
        <taxon>Eukaryota</taxon>
        <taxon>Fungi</taxon>
        <taxon>Dikarya</taxon>
        <taxon>Basidiomycota</taxon>
        <taxon>Agaricomycotina</taxon>
        <taxon>Tremellomycetes</taxon>
        <taxon>Tremellales</taxon>
        <taxon>Bulleribasidiaceae</taxon>
        <taxon>Dioszegia</taxon>
    </lineage>
</organism>
<feature type="transmembrane region" description="Helical" evidence="11">
    <location>
        <begin position="270"/>
        <end position="292"/>
    </location>
</feature>
<comment type="caution">
    <text evidence="12">The sequence shown here is derived from an EMBL/GenBank/DDBJ whole genome shotgun (WGS) entry which is preliminary data.</text>
</comment>
<accession>A0AA38LTH2</accession>
<evidence type="ECO:0000256" key="10">
    <source>
        <dbReference type="SAM" id="MobiDB-lite"/>
    </source>
</evidence>
<keyword evidence="3 8" id="KW-0812">Transmembrane</keyword>
<keyword evidence="2 9" id="KW-0813">Transport</keyword>
<feature type="repeat" description="Solcar" evidence="8">
    <location>
        <begin position="172"/>
        <end position="298"/>
    </location>
</feature>
<evidence type="ECO:0000256" key="3">
    <source>
        <dbReference type="ARBA" id="ARBA00022692"/>
    </source>
</evidence>
<dbReference type="GO" id="GO:0055085">
    <property type="term" value="P:transmembrane transport"/>
    <property type="evidence" value="ECO:0007669"/>
    <property type="project" value="InterPro"/>
</dbReference>
<evidence type="ECO:0000256" key="1">
    <source>
        <dbReference type="ARBA" id="ARBA00004225"/>
    </source>
</evidence>
<dbReference type="Proteomes" id="UP001164286">
    <property type="component" value="Unassembled WGS sequence"/>
</dbReference>
<evidence type="ECO:0000256" key="2">
    <source>
        <dbReference type="ARBA" id="ARBA00022448"/>
    </source>
</evidence>
<keyword evidence="4" id="KW-0677">Repeat</keyword>
<protein>
    <submittedName>
        <fullName evidence="12">Coenzyme A transporter</fullName>
    </submittedName>
</protein>
<sequence length="399" mass="43548">MSASSSNLSSDRKGKSRALPVDFETPSSTSPELREAHDLASHYPPARESERWTTATMWRESRRRAKADRRGWDHVLSSGVAGGVAGCVAKTAIAPLDRIKILFQTSNAEFRQFAGNPRGLVSAMSHIYRTAGVRGLFQGHSATLLRIFPYAGIKFMAYDWLESILIPTPDHRTPQRYFLAGAASGVTSVFFTYPLELLRVRLAYQTQEGERTTLRQAVRLIYREAAVATPSATSTSTVASTSATAGAAAAATAPPSAVSPFIRSLPFYPFYRGFSITILGMIPYAGVSFLTYGTLKRYLPIYLPNFAERKTTADLACGAIAGAVSQTASYPFEVVRRRMQVGGARGGGGVNWRQAVRGVYTERGGRGFWVGLSIGYLKVVPMTSISFATWQLMKRALEI</sequence>
<name>A0AA38LTH2_9TREE</name>
<evidence type="ECO:0000256" key="7">
    <source>
        <dbReference type="ARBA" id="ARBA00023136"/>
    </source>
</evidence>
<evidence type="ECO:0000313" key="13">
    <source>
        <dbReference type="Proteomes" id="UP001164286"/>
    </source>
</evidence>
<gene>
    <name evidence="12" type="ORF">MKK02DRAFT_34844</name>
</gene>
<evidence type="ECO:0000256" key="4">
    <source>
        <dbReference type="ARBA" id="ARBA00022737"/>
    </source>
</evidence>
<keyword evidence="6" id="KW-0496">Mitochondrion</keyword>
<keyword evidence="13" id="KW-1185">Reference proteome</keyword>
<dbReference type="RefSeq" id="XP_052943151.1">
    <property type="nucleotide sequence ID" value="XM_053089026.1"/>
</dbReference>
<dbReference type="Pfam" id="PF00153">
    <property type="entry name" value="Mito_carr"/>
    <property type="match status" value="4"/>
</dbReference>
<comment type="subcellular location">
    <subcellularLocation>
        <location evidence="1">Mitochondrion membrane</location>
        <topology evidence="1">Multi-pass membrane protein</topology>
    </subcellularLocation>
</comment>
<dbReference type="SUPFAM" id="SSF103506">
    <property type="entry name" value="Mitochondrial carrier"/>
    <property type="match status" value="1"/>
</dbReference>
<keyword evidence="7 8" id="KW-0472">Membrane</keyword>
<feature type="compositionally biased region" description="Basic and acidic residues" evidence="10">
    <location>
        <begin position="32"/>
        <end position="48"/>
    </location>
</feature>
<evidence type="ECO:0000256" key="5">
    <source>
        <dbReference type="ARBA" id="ARBA00022989"/>
    </source>
</evidence>
<proteinExistence type="inferred from homology"/>
<dbReference type="AlphaFoldDB" id="A0AA38LTH2"/>
<dbReference type="GO" id="GO:0031966">
    <property type="term" value="C:mitochondrial membrane"/>
    <property type="evidence" value="ECO:0007669"/>
    <property type="project" value="UniProtKB-SubCell"/>
</dbReference>
<comment type="similarity">
    <text evidence="9">Belongs to the mitochondrial carrier (TC 2.A.29) family.</text>
</comment>
<evidence type="ECO:0000256" key="8">
    <source>
        <dbReference type="PROSITE-ProRule" id="PRU00282"/>
    </source>
</evidence>
<dbReference type="GeneID" id="77728231"/>
<dbReference type="PROSITE" id="PS50920">
    <property type="entry name" value="SOLCAR"/>
    <property type="match status" value="3"/>
</dbReference>
<feature type="repeat" description="Solcar" evidence="8">
    <location>
        <begin position="309"/>
        <end position="396"/>
    </location>
</feature>
<dbReference type="InterPro" id="IPR023395">
    <property type="entry name" value="MCP_dom_sf"/>
</dbReference>
<evidence type="ECO:0000256" key="9">
    <source>
        <dbReference type="RuleBase" id="RU000488"/>
    </source>
</evidence>
<keyword evidence="5 11" id="KW-1133">Transmembrane helix</keyword>
<dbReference type="EMBL" id="JAKWFO010000010">
    <property type="protein sequence ID" value="KAI9633374.1"/>
    <property type="molecule type" value="Genomic_DNA"/>
</dbReference>
<feature type="region of interest" description="Disordered" evidence="10">
    <location>
        <begin position="1"/>
        <end position="48"/>
    </location>
</feature>
<dbReference type="Gene3D" id="1.50.40.10">
    <property type="entry name" value="Mitochondrial carrier domain"/>
    <property type="match status" value="1"/>
</dbReference>
<evidence type="ECO:0000256" key="11">
    <source>
        <dbReference type="SAM" id="Phobius"/>
    </source>
</evidence>
<dbReference type="InterPro" id="IPR018108">
    <property type="entry name" value="MCP_transmembrane"/>
</dbReference>
<evidence type="ECO:0000313" key="12">
    <source>
        <dbReference type="EMBL" id="KAI9633374.1"/>
    </source>
</evidence>
<dbReference type="InterPro" id="IPR002067">
    <property type="entry name" value="MCP"/>
</dbReference>
<dbReference type="PANTHER" id="PTHR24089">
    <property type="entry name" value="SOLUTE CARRIER FAMILY 25"/>
    <property type="match status" value="1"/>
</dbReference>